<reference evidence="2" key="2">
    <citation type="submission" date="2020-09" db="EMBL/GenBank/DDBJ databases">
        <authorList>
            <person name="Sun Q."/>
            <person name="Ohkuma M."/>
        </authorList>
    </citation>
    <scope>NUCLEOTIDE SEQUENCE</scope>
    <source>
        <strain evidence="2">JCM 19596</strain>
    </source>
</reference>
<dbReference type="EMBL" id="BMPG01000002">
    <property type="protein sequence ID" value="GGL57628.1"/>
    <property type="molecule type" value="Genomic_DNA"/>
</dbReference>
<evidence type="ECO:0000313" key="2">
    <source>
        <dbReference type="EMBL" id="GGL57628.1"/>
    </source>
</evidence>
<evidence type="ECO:0000313" key="3">
    <source>
        <dbReference type="Proteomes" id="UP000607197"/>
    </source>
</evidence>
<organism evidence="2 3">
    <name type="scientific">Halocalculus aciditolerans</name>
    <dbReference type="NCBI Taxonomy" id="1383812"/>
    <lineage>
        <taxon>Archaea</taxon>
        <taxon>Methanobacteriati</taxon>
        <taxon>Methanobacteriota</taxon>
        <taxon>Stenosarchaea group</taxon>
        <taxon>Halobacteria</taxon>
        <taxon>Halobacteriales</taxon>
        <taxon>Halobacteriaceae</taxon>
        <taxon>Halocalculus</taxon>
    </lineage>
</organism>
<feature type="compositionally biased region" description="Basic and acidic residues" evidence="1">
    <location>
        <begin position="44"/>
        <end position="60"/>
    </location>
</feature>
<dbReference type="Proteomes" id="UP000607197">
    <property type="component" value="Unassembled WGS sequence"/>
</dbReference>
<proteinExistence type="predicted"/>
<evidence type="ECO:0000256" key="1">
    <source>
        <dbReference type="SAM" id="MobiDB-lite"/>
    </source>
</evidence>
<name>A0A830FJ19_9EURY</name>
<feature type="region of interest" description="Disordered" evidence="1">
    <location>
        <begin position="1"/>
        <end position="60"/>
    </location>
</feature>
<sequence>MVQLGFGPVDDDVVTECEPSESEESDRVVDEESCPDCDTVSPSTERDAPSVCVRGDHRIS</sequence>
<keyword evidence="3" id="KW-1185">Reference proteome</keyword>
<dbReference type="AlphaFoldDB" id="A0A830FJ19"/>
<gene>
    <name evidence="2" type="ORF">GCM10009039_14760</name>
</gene>
<comment type="caution">
    <text evidence="2">The sequence shown here is derived from an EMBL/GenBank/DDBJ whole genome shotgun (WGS) entry which is preliminary data.</text>
</comment>
<reference evidence="2" key="1">
    <citation type="journal article" date="2014" name="Int. J. Syst. Evol. Microbiol.">
        <title>Complete genome sequence of Corynebacterium casei LMG S-19264T (=DSM 44701T), isolated from a smear-ripened cheese.</title>
        <authorList>
            <consortium name="US DOE Joint Genome Institute (JGI-PGF)"/>
            <person name="Walter F."/>
            <person name="Albersmeier A."/>
            <person name="Kalinowski J."/>
            <person name="Ruckert C."/>
        </authorList>
    </citation>
    <scope>NUCLEOTIDE SEQUENCE</scope>
    <source>
        <strain evidence="2">JCM 19596</strain>
    </source>
</reference>
<accession>A0A830FJ19</accession>
<protein>
    <submittedName>
        <fullName evidence="2">Uncharacterized protein</fullName>
    </submittedName>
</protein>
<feature type="compositionally biased region" description="Acidic residues" evidence="1">
    <location>
        <begin position="9"/>
        <end position="24"/>
    </location>
</feature>